<keyword evidence="2" id="KW-0408">Iron</keyword>
<dbReference type="EMBL" id="SMJU01000008">
    <property type="protein sequence ID" value="TDB64037.1"/>
    <property type="molecule type" value="Genomic_DNA"/>
</dbReference>
<keyword evidence="1" id="KW-0479">Metal-binding</keyword>
<dbReference type="Gene3D" id="1.10.10.10">
    <property type="entry name" value="Winged helix-like DNA-binding domain superfamily/Winged helix DNA-binding domain"/>
    <property type="match status" value="1"/>
</dbReference>
<protein>
    <submittedName>
        <fullName evidence="3">Transcriptional repressor</fullName>
    </submittedName>
</protein>
<evidence type="ECO:0000256" key="2">
    <source>
        <dbReference type="PIRSR" id="PIRSR602481-2"/>
    </source>
</evidence>
<feature type="binding site" evidence="1">
    <location>
        <position position="97"/>
    </location>
    <ligand>
        <name>Zn(2+)</name>
        <dbReference type="ChEBI" id="CHEBI:29105"/>
    </ligand>
</feature>
<dbReference type="SUPFAM" id="SSF46785">
    <property type="entry name" value="Winged helix' DNA-binding domain"/>
    <property type="match status" value="1"/>
</dbReference>
<organism evidence="3 4">
    <name type="scientific">Arundinibacter roseus</name>
    <dbReference type="NCBI Taxonomy" id="2070510"/>
    <lineage>
        <taxon>Bacteria</taxon>
        <taxon>Pseudomonadati</taxon>
        <taxon>Bacteroidota</taxon>
        <taxon>Cytophagia</taxon>
        <taxon>Cytophagales</taxon>
        <taxon>Spirosomataceae</taxon>
        <taxon>Arundinibacter</taxon>
    </lineage>
</organism>
<comment type="caution">
    <text evidence="3">The sequence shown here is derived from an EMBL/GenBank/DDBJ whole genome shotgun (WGS) entry which is preliminary data.</text>
</comment>
<dbReference type="InterPro" id="IPR002481">
    <property type="entry name" value="FUR"/>
</dbReference>
<comment type="cofactor">
    <cofactor evidence="1">
        <name>Zn(2+)</name>
        <dbReference type="ChEBI" id="CHEBI:29105"/>
    </cofactor>
    <text evidence="1">Binds 1 zinc ion per subunit.</text>
</comment>
<dbReference type="AlphaFoldDB" id="A0A4R4K8K7"/>
<dbReference type="InterPro" id="IPR036388">
    <property type="entry name" value="WH-like_DNA-bd_sf"/>
</dbReference>
<sequence>MNQFVKNTLKDHSLRNTLCREDILETFLSREVALSHGDLEHSLGEKFDRVTIYRTLKTFLEKGIIHKVLDEEGMRYALCKERCTEHNHHHDHVHFKCSECGQTNCLESLHIPSIQLPAGYHAQEMNLLIQGLCAACSEN</sequence>
<dbReference type="PANTHER" id="PTHR33202:SF22">
    <property type="entry name" value="HYDROGEN PEROXIDE SENSITIVE REPRESSOR"/>
    <property type="match status" value="1"/>
</dbReference>
<keyword evidence="4" id="KW-1185">Reference proteome</keyword>
<dbReference type="Proteomes" id="UP000295706">
    <property type="component" value="Unassembled WGS sequence"/>
</dbReference>
<dbReference type="RefSeq" id="WP_132118645.1">
    <property type="nucleotide sequence ID" value="NZ_SMJU01000008.1"/>
</dbReference>
<feature type="binding site" evidence="1">
    <location>
        <position position="136"/>
    </location>
    <ligand>
        <name>Zn(2+)</name>
        <dbReference type="ChEBI" id="CHEBI:29105"/>
    </ligand>
</feature>
<dbReference type="Pfam" id="PF01475">
    <property type="entry name" value="FUR"/>
    <property type="match status" value="1"/>
</dbReference>
<evidence type="ECO:0000256" key="1">
    <source>
        <dbReference type="PIRSR" id="PIRSR602481-1"/>
    </source>
</evidence>
<accession>A0A4R4K8K7</accession>
<dbReference type="GO" id="GO:1900376">
    <property type="term" value="P:regulation of secondary metabolite biosynthetic process"/>
    <property type="evidence" value="ECO:0007669"/>
    <property type="project" value="TreeGrafter"/>
</dbReference>
<name>A0A4R4K8K7_9BACT</name>
<comment type="cofactor">
    <cofactor evidence="2">
        <name>Mn(2+)</name>
        <dbReference type="ChEBI" id="CHEBI:29035"/>
    </cofactor>
    <cofactor evidence="2">
        <name>Fe(2+)</name>
        <dbReference type="ChEBI" id="CHEBI:29033"/>
    </cofactor>
    <text evidence="2">Binds 1 Mn(2+) or Fe(2+) ion per subunit.</text>
</comment>
<feature type="binding site" evidence="1">
    <location>
        <position position="100"/>
    </location>
    <ligand>
        <name>Zn(2+)</name>
        <dbReference type="ChEBI" id="CHEBI:29105"/>
    </ligand>
</feature>
<dbReference type="OrthoDB" id="594893at2"/>
<gene>
    <name evidence="3" type="ORF">EZE20_13920</name>
</gene>
<dbReference type="GO" id="GO:0003700">
    <property type="term" value="F:DNA-binding transcription factor activity"/>
    <property type="evidence" value="ECO:0007669"/>
    <property type="project" value="InterPro"/>
</dbReference>
<keyword evidence="1" id="KW-0862">Zinc</keyword>
<proteinExistence type="predicted"/>
<reference evidence="3 4" key="1">
    <citation type="submission" date="2019-02" db="EMBL/GenBank/DDBJ databases">
        <title>Arundinibacter roseus gen. nov., sp. nov., a new member of the family Cytophagaceae.</title>
        <authorList>
            <person name="Szuroczki S."/>
            <person name="Khayer B."/>
            <person name="Sproer C."/>
            <person name="Toumi M."/>
            <person name="Szabo A."/>
            <person name="Felfoldi T."/>
            <person name="Schumann P."/>
            <person name="Toth E."/>
        </authorList>
    </citation>
    <scope>NUCLEOTIDE SEQUENCE [LARGE SCALE GENOMIC DNA]</scope>
    <source>
        <strain evidence="3 4">DMA-k-7a</strain>
    </source>
</reference>
<feature type="binding site" evidence="2">
    <location>
        <position position="89"/>
    </location>
    <ligand>
        <name>Fe cation</name>
        <dbReference type="ChEBI" id="CHEBI:24875"/>
    </ligand>
</feature>
<feature type="binding site" evidence="2">
    <location>
        <position position="91"/>
    </location>
    <ligand>
        <name>Fe cation</name>
        <dbReference type="ChEBI" id="CHEBI:24875"/>
    </ligand>
</feature>
<dbReference type="GO" id="GO:0008270">
    <property type="term" value="F:zinc ion binding"/>
    <property type="evidence" value="ECO:0007669"/>
    <property type="project" value="TreeGrafter"/>
</dbReference>
<dbReference type="GO" id="GO:0000976">
    <property type="term" value="F:transcription cis-regulatory region binding"/>
    <property type="evidence" value="ECO:0007669"/>
    <property type="project" value="TreeGrafter"/>
</dbReference>
<dbReference type="GO" id="GO:0045892">
    <property type="term" value="P:negative regulation of DNA-templated transcription"/>
    <property type="evidence" value="ECO:0007669"/>
    <property type="project" value="TreeGrafter"/>
</dbReference>
<dbReference type="InterPro" id="IPR036390">
    <property type="entry name" value="WH_DNA-bd_sf"/>
</dbReference>
<evidence type="ECO:0000313" key="4">
    <source>
        <dbReference type="Proteomes" id="UP000295706"/>
    </source>
</evidence>
<dbReference type="PANTHER" id="PTHR33202">
    <property type="entry name" value="ZINC UPTAKE REGULATION PROTEIN"/>
    <property type="match status" value="1"/>
</dbReference>
<feature type="binding site" evidence="1">
    <location>
        <position position="133"/>
    </location>
    <ligand>
        <name>Zn(2+)</name>
        <dbReference type="ChEBI" id="CHEBI:29105"/>
    </ligand>
</feature>
<evidence type="ECO:0000313" key="3">
    <source>
        <dbReference type="EMBL" id="TDB64037.1"/>
    </source>
</evidence>